<organism evidence="2">
    <name type="scientific">Oryza nivara</name>
    <name type="common">Indian wild rice</name>
    <name type="synonym">Oryza sativa f. spontanea</name>
    <dbReference type="NCBI Taxonomy" id="4536"/>
    <lineage>
        <taxon>Eukaryota</taxon>
        <taxon>Viridiplantae</taxon>
        <taxon>Streptophyta</taxon>
        <taxon>Embryophyta</taxon>
        <taxon>Tracheophyta</taxon>
        <taxon>Spermatophyta</taxon>
        <taxon>Magnoliopsida</taxon>
        <taxon>Liliopsida</taxon>
        <taxon>Poales</taxon>
        <taxon>Poaceae</taxon>
        <taxon>BOP clade</taxon>
        <taxon>Oryzoideae</taxon>
        <taxon>Oryzeae</taxon>
        <taxon>Oryzinae</taxon>
        <taxon>Oryza</taxon>
    </lineage>
</organism>
<dbReference type="Gramene" id="ONIVA10G16610.1">
    <property type="protein sequence ID" value="ONIVA10G16610.1"/>
    <property type="gene ID" value="ONIVA10G16610"/>
</dbReference>
<feature type="region of interest" description="Disordered" evidence="1">
    <location>
        <begin position="38"/>
        <end position="64"/>
    </location>
</feature>
<sequence length="64" mass="6460">MDAPSVHGDEQQSAATHCVAATPSTYSLAEGAPDLALSSGGTAARELRSSVGCKSKERKNLGDA</sequence>
<feature type="compositionally biased region" description="Basic and acidic residues" evidence="1">
    <location>
        <begin position="54"/>
        <end position="64"/>
    </location>
</feature>
<proteinExistence type="predicted"/>
<dbReference type="HOGENOM" id="CLU_2889599_0_0_1"/>
<evidence type="ECO:0000313" key="3">
    <source>
        <dbReference type="Proteomes" id="UP000006591"/>
    </source>
</evidence>
<dbReference type="EnsemblPlants" id="ONIVA10G16610.1">
    <property type="protein sequence ID" value="ONIVA10G16610.1"/>
    <property type="gene ID" value="ONIVA10G16610"/>
</dbReference>
<dbReference type="AlphaFoldDB" id="A0A0E0IUT0"/>
<evidence type="ECO:0000313" key="2">
    <source>
        <dbReference type="EnsemblPlants" id="ONIVA10G16610.1"/>
    </source>
</evidence>
<accession>A0A0E0IUT0</accession>
<protein>
    <submittedName>
        <fullName evidence="2">Uncharacterized protein</fullName>
    </submittedName>
</protein>
<dbReference type="Proteomes" id="UP000006591">
    <property type="component" value="Chromosome 10"/>
</dbReference>
<name>A0A0E0IUT0_ORYNI</name>
<evidence type="ECO:0000256" key="1">
    <source>
        <dbReference type="SAM" id="MobiDB-lite"/>
    </source>
</evidence>
<reference evidence="2" key="2">
    <citation type="submission" date="2018-04" db="EMBL/GenBank/DDBJ databases">
        <title>OnivRS2 (Oryza nivara Reference Sequence Version 2).</title>
        <authorList>
            <person name="Zhang J."/>
            <person name="Kudrna D."/>
            <person name="Lee S."/>
            <person name="Talag J."/>
            <person name="Rajasekar S."/>
            <person name="Welchert J."/>
            <person name="Hsing Y.-I."/>
            <person name="Wing R.A."/>
        </authorList>
    </citation>
    <scope>NUCLEOTIDE SEQUENCE [LARGE SCALE GENOMIC DNA]</scope>
</reference>
<reference evidence="2" key="1">
    <citation type="submission" date="2015-04" db="UniProtKB">
        <authorList>
            <consortium name="EnsemblPlants"/>
        </authorList>
    </citation>
    <scope>IDENTIFICATION</scope>
    <source>
        <strain evidence="2">SL10</strain>
    </source>
</reference>
<keyword evidence="3" id="KW-1185">Reference proteome</keyword>